<feature type="chain" id="PRO_5005190622" evidence="3">
    <location>
        <begin position="29"/>
        <end position="293"/>
    </location>
</feature>
<dbReference type="AlphaFoldDB" id="A0A0G4GWP4"/>
<feature type="transmembrane region" description="Helical" evidence="2">
    <location>
        <begin position="151"/>
        <end position="175"/>
    </location>
</feature>
<dbReference type="Proteomes" id="UP000041254">
    <property type="component" value="Unassembled WGS sequence"/>
</dbReference>
<feature type="compositionally biased region" description="Polar residues" evidence="1">
    <location>
        <begin position="113"/>
        <end position="131"/>
    </location>
</feature>
<evidence type="ECO:0000313" key="5">
    <source>
        <dbReference type="Proteomes" id="UP000041254"/>
    </source>
</evidence>
<feature type="compositionally biased region" description="Acidic residues" evidence="1">
    <location>
        <begin position="136"/>
        <end position="146"/>
    </location>
</feature>
<feature type="compositionally biased region" description="Polar residues" evidence="1">
    <location>
        <begin position="269"/>
        <end position="285"/>
    </location>
</feature>
<proteinExistence type="predicted"/>
<keyword evidence="5" id="KW-1185">Reference proteome</keyword>
<feature type="compositionally biased region" description="Low complexity" evidence="1">
    <location>
        <begin position="237"/>
        <end position="251"/>
    </location>
</feature>
<keyword evidence="3" id="KW-0732">Signal</keyword>
<evidence type="ECO:0000313" key="4">
    <source>
        <dbReference type="EMBL" id="CEM35382.1"/>
    </source>
</evidence>
<dbReference type="VEuPathDB" id="CryptoDB:Vbra_18950"/>
<sequence length="293" mass="31779">MSAPSGASSSELLGLFITSFLLLRGAAGQSAASPNCPCLDQPLVAAALAPFSKDGGYEYQTYRYPVRSDAPTWCHDEWCWIDDNDCTLPLKYQSAYFPSSGLHFSYQTCGSTNGSGQEKGNLSRSLQSTAVRHTDPEEDSEGDNETSTDPVAAALSGVFSFLCWGGLCAGGFIWYKRRQERNRPPKVVTSPMMQAPHHPQFPVQPAAQQYGAPGVIVMQQPPLQPVPVQQPMVVTTFQPQPQPQPQLIVQVGEPQAQSPQETPRPMQNDAANVSQPPAYDTSQPPKYSISGHP</sequence>
<evidence type="ECO:0000256" key="2">
    <source>
        <dbReference type="SAM" id="Phobius"/>
    </source>
</evidence>
<feature type="region of interest" description="Disordered" evidence="1">
    <location>
        <begin position="113"/>
        <end position="149"/>
    </location>
</feature>
<dbReference type="OrthoDB" id="202775at2759"/>
<keyword evidence="2" id="KW-1133">Transmembrane helix</keyword>
<organism evidence="4 5">
    <name type="scientific">Vitrella brassicaformis (strain CCMP3155)</name>
    <dbReference type="NCBI Taxonomy" id="1169540"/>
    <lineage>
        <taxon>Eukaryota</taxon>
        <taxon>Sar</taxon>
        <taxon>Alveolata</taxon>
        <taxon>Colpodellida</taxon>
        <taxon>Vitrellaceae</taxon>
        <taxon>Vitrella</taxon>
    </lineage>
</organism>
<reference evidence="4 5" key="1">
    <citation type="submission" date="2014-11" db="EMBL/GenBank/DDBJ databases">
        <authorList>
            <person name="Zhu J."/>
            <person name="Qi W."/>
            <person name="Song R."/>
        </authorList>
    </citation>
    <scope>NUCLEOTIDE SEQUENCE [LARGE SCALE GENOMIC DNA]</scope>
</reference>
<protein>
    <submittedName>
        <fullName evidence="4">Uncharacterized protein</fullName>
    </submittedName>
</protein>
<feature type="signal peptide" evidence="3">
    <location>
        <begin position="1"/>
        <end position="28"/>
    </location>
</feature>
<keyword evidence="2" id="KW-0472">Membrane</keyword>
<evidence type="ECO:0000256" key="1">
    <source>
        <dbReference type="SAM" id="MobiDB-lite"/>
    </source>
</evidence>
<evidence type="ECO:0000256" key="3">
    <source>
        <dbReference type="SAM" id="SignalP"/>
    </source>
</evidence>
<dbReference type="EMBL" id="CDMY01000850">
    <property type="protein sequence ID" value="CEM35382.1"/>
    <property type="molecule type" value="Genomic_DNA"/>
</dbReference>
<dbReference type="InParanoid" id="A0A0G4GWP4"/>
<keyword evidence="2" id="KW-0812">Transmembrane</keyword>
<name>A0A0G4GWP4_VITBC</name>
<feature type="region of interest" description="Disordered" evidence="1">
    <location>
        <begin position="237"/>
        <end position="293"/>
    </location>
</feature>
<accession>A0A0G4GWP4</accession>
<gene>
    <name evidence="4" type="ORF">Vbra_18950</name>
</gene>